<evidence type="ECO:0000256" key="8">
    <source>
        <dbReference type="ARBA" id="ARBA00023306"/>
    </source>
</evidence>
<proteinExistence type="inferred from homology"/>
<name>A0AAE3XSE2_9BACT</name>
<dbReference type="Pfam" id="PF08245">
    <property type="entry name" value="Mur_ligase_M"/>
    <property type="match status" value="1"/>
</dbReference>
<dbReference type="GO" id="GO:0008360">
    <property type="term" value="P:regulation of cell shape"/>
    <property type="evidence" value="ECO:0007669"/>
    <property type="project" value="UniProtKB-KW"/>
</dbReference>
<reference evidence="13" key="1">
    <citation type="submission" date="2023-07" db="EMBL/GenBank/DDBJ databases">
        <title>Genomic Encyclopedia of Type Strains, Phase IV (KMG-IV): sequencing the most valuable type-strain genomes for metagenomic binning, comparative biology and taxonomic classification.</title>
        <authorList>
            <person name="Goeker M."/>
        </authorList>
    </citation>
    <scope>NUCLEOTIDE SEQUENCE</scope>
    <source>
        <strain evidence="13">DSM 26174</strain>
    </source>
</reference>
<evidence type="ECO:0000256" key="3">
    <source>
        <dbReference type="ARBA" id="ARBA00022490"/>
    </source>
</evidence>
<gene>
    <name evidence="9" type="primary">murD</name>
    <name evidence="13" type="ORF">HNQ88_004316</name>
</gene>
<dbReference type="InterPro" id="IPR013221">
    <property type="entry name" value="Mur_ligase_cen"/>
</dbReference>
<keyword evidence="9 10" id="KW-0573">Peptidoglycan synthesis</keyword>
<dbReference type="InterPro" id="IPR005762">
    <property type="entry name" value="MurD"/>
</dbReference>
<dbReference type="GO" id="GO:0071555">
    <property type="term" value="P:cell wall organization"/>
    <property type="evidence" value="ECO:0007669"/>
    <property type="project" value="UniProtKB-KW"/>
</dbReference>
<evidence type="ECO:0000259" key="12">
    <source>
        <dbReference type="Pfam" id="PF08245"/>
    </source>
</evidence>
<feature type="domain" description="Mur ligase C-terminal" evidence="11">
    <location>
        <begin position="308"/>
        <end position="419"/>
    </location>
</feature>
<dbReference type="GO" id="GO:0004326">
    <property type="term" value="F:tetrahydrofolylpolyglutamate synthase activity"/>
    <property type="evidence" value="ECO:0007669"/>
    <property type="project" value="InterPro"/>
</dbReference>
<evidence type="ECO:0000256" key="6">
    <source>
        <dbReference type="ARBA" id="ARBA00022741"/>
    </source>
</evidence>
<organism evidence="13 14">
    <name type="scientific">Aureibacter tunicatorum</name>
    <dbReference type="NCBI Taxonomy" id="866807"/>
    <lineage>
        <taxon>Bacteria</taxon>
        <taxon>Pseudomonadati</taxon>
        <taxon>Bacteroidota</taxon>
        <taxon>Cytophagia</taxon>
        <taxon>Cytophagales</taxon>
        <taxon>Persicobacteraceae</taxon>
        <taxon>Aureibacter</taxon>
    </lineage>
</organism>
<comment type="function">
    <text evidence="9 10">Cell wall formation. Catalyzes the addition of glutamate to the nucleotide precursor UDP-N-acetylmuramoyl-L-alanine (UMA).</text>
</comment>
<dbReference type="GO" id="GO:0005524">
    <property type="term" value="F:ATP binding"/>
    <property type="evidence" value="ECO:0007669"/>
    <property type="project" value="UniProtKB-UniRule"/>
</dbReference>
<dbReference type="EMBL" id="JAVDQD010000007">
    <property type="protein sequence ID" value="MDR6241238.1"/>
    <property type="molecule type" value="Genomic_DNA"/>
</dbReference>
<dbReference type="InterPro" id="IPR018109">
    <property type="entry name" value="Folylpolyglutamate_synth_CS"/>
</dbReference>
<evidence type="ECO:0000256" key="4">
    <source>
        <dbReference type="ARBA" id="ARBA00022598"/>
    </source>
</evidence>
<keyword evidence="9 10" id="KW-0961">Cell wall biogenesis/degradation</keyword>
<evidence type="ECO:0000256" key="7">
    <source>
        <dbReference type="ARBA" id="ARBA00022840"/>
    </source>
</evidence>
<evidence type="ECO:0000256" key="2">
    <source>
        <dbReference type="ARBA" id="ARBA00004752"/>
    </source>
</evidence>
<dbReference type="InterPro" id="IPR036615">
    <property type="entry name" value="Mur_ligase_C_dom_sf"/>
</dbReference>
<dbReference type="GO" id="GO:0009252">
    <property type="term" value="P:peptidoglycan biosynthetic process"/>
    <property type="evidence" value="ECO:0007669"/>
    <property type="project" value="UniProtKB-UniRule"/>
</dbReference>
<dbReference type="Proteomes" id="UP001185092">
    <property type="component" value="Unassembled WGS sequence"/>
</dbReference>
<comment type="similarity">
    <text evidence="9">Belongs to the MurCDEF family.</text>
</comment>
<feature type="binding site" evidence="9">
    <location>
        <begin position="109"/>
        <end position="115"/>
    </location>
    <ligand>
        <name>ATP</name>
        <dbReference type="ChEBI" id="CHEBI:30616"/>
    </ligand>
</feature>
<keyword evidence="4 9" id="KW-0436">Ligase</keyword>
<evidence type="ECO:0000256" key="1">
    <source>
        <dbReference type="ARBA" id="ARBA00004496"/>
    </source>
</evidence>
<dbReference type="Pfam" id="PF02875">
    <property type="entry name" value="Mur_ligase_C"/>
    <property type="match status" value="1"/>
</dbReference>
<evidence type="ECO:0000313" key="14">
    <source>
        <dbReference type="Proteomes" id="UP001185092"/>
    </source>
</evidence>
<dbReference type="Gene3D" id="3.90.190.20">
    <property type="entry name" value="Mur ligase, C-terminal domain"/>
    <property type="match status" value="1"/>
</dbReference>
<dbReference type="HAMAP" id="MF_00639">
    <property type="entry name" value="MurD"/>
    <property type="match status" value="1"/>
</dbReference>
<dbReference type="GO" id="GO:0005737">
    <property type="term" value="C:cytoplasm"/>
    <property type="evidence" value="ECO:0007669"/>
    <property type="project" value="UniProtKB-SubCell"/>
</dbReference>
<dbReference type="SUPFAM" id="SSF51984">
    <property type="entry name" value="MurCD N-terminal domain"/>
    <property type="match status" value="1"/>
</dbReference>
<keyword evidence="9 10" id="KW-0133">Cell shape</keyword>
<keyword evidence="3 9" id="KW-0963">Cytoplasm</keyword>
<protein>
    <recommendedName>
        <fullName evidence="9 10">UDP-N-acetylmuramoylalanine--D-glutamate ligase</fullName>
        <ecNumber evidence="9 10">6.3.2.9</ecNumber>
    </recommendedName>
    <alternativeName>
        <fullName evidence="9">D-glutamic acid-adding enzyme</fullName>
    </alternativeName>
    <alternativeName>
        <fullName evidence="9">UDP-N-acetylmuramoyl-L-alanyl-D-glutamate synthetase</fullName>
    </alternativeName>
</protein>
<dbReference type="Gene3D" id="3.40.1190.10">
    <property type="entry name" value="Mur-like, catalytic domain"/>
    <property type="match status" value="1"/>
</dbReference>
<keyword evidence="5 9" id="KW-0132">Cell division</keyword>
<keyword evidence="8 9" id="KW-0131">Cell cycle</keyword>
<feature type="domain" description="Mur ligase central" evidence="12">
    <location>
        <begin position="107"/>
        <end position="285"/>
    </location>
</feature>
<dbReference type="AlphaFoldDB" id="A0AAE3XSE2"/>
<dbReference type="PROSITE" id="PS01011">
    <property type="entry name" value="FOLYLPOLYGLU_SYNT_1"/>
    <property type="match status" value="1"/>
</dbReference>
<keyword evidence="7 9" id="KW-0067">ATP-binding</keyword>
<dbReference type="PANTHER" id="PTHR43692:SF1">
    <property type="entry name" value="UDP-N-ACETYLMURAMOYLALANINE--D-GLUTAMATE LIGASE"/>
    <property type="match status" value="1"/>
</dbReference>
<evidence type="ECO:0000259" key="11">
    <source>
        <dbReference type="Pfam" id="PF02875"/>
    </source>
</evidence>
<dbReference type="Gene3D" id="3.40.50.720">
    <property type="entry name" value="NAD(P)-binding Rossmann-like Domain"/>
    <property type="match status" value="1"/>
</dbReference>
<dbReference type="SUPFAM" id="SSF53623">
    <property type="entry name" value="MurD-like peptide ligases, catalytic domain"/>
    <property type="match status" value="1"/>
</dbReference>
<dbReference type="GO" id="GO:0051301">
    <property type="term" value="P:cell division"/>
    <property type="evidence" value="ECO:0007669"/>
    <property type="project" value="UniProtKB-KW"/>
</dbReference>
<evidence type="ECO:0000256" key="10">
    <source>
        <dbReference type="RuleBase" id="RU003664"/>
    </source>
</evidence>
<dbReference type="Pfam" id="PF21377">
    <property type="entry name" value="MurD_N"/>
    <property type="match status" value="1"/>
</dbReference>
<sequence length="443" mass="48889">MSKVVILGGGESGIGAAVLAKKKGFETFLSDFGVLNRQYKEELELQNIDFEEEGHTESLILDADMIIKSPGIPGTIPLLKKAKDNGIKIVSEIEFAFELTGANVIAITGTNGKTTTTSLIYHLLESAGYDVGLGGNIGFSFARQVAEQDKEWYVLEVSSFQLDDIDTFRPNIAVLLNITPDHLDRYDYDMSKYVDSKFRITKNQKSGDSFIFNADDEFIKQRLNDSILENRDCVPVSLTSQSENSICVYDGMELIFPASDLRISFNELSLKGPHNVQNVAHAVVAVKKAGLENEQILNGLRTFSPIEHRMEKVAEVDGVSFYNDSKATNVDATKFALESFDDVIWIAGGVDKGNDYALLSEIVEKNVKALIALGKDNAKLISAFKNIIPVYDCHSMDEAIEKAVGLAEKGDVVLLSPACASFDLFKNYEHRGQVFKQEVNKLL</sequence>
<evidence type="ECO:0000256" key="9">
    <source>
        <dbReference type="HAMAP-Rule" id="MF_00639"/>
    </source>
</evidence>
<comment type="subcellular location">
    <subcellularLocation>
        <location evidence="1 9 10">Cytoplasm</location>
    </subcellularLocation>
</comment>
<comment type="caution">
    <text evidence="13">The sequence shown here is derived from an EMBL/GenBank/DDBJ whole genome shotgun (WGS) entry which is preliminary data.</text>
</comment>
<keyword evidence="14" id="KW-1185">Reference proteome</keyword>
<comment type="catalytic activity">
    <reaction evidence="9 10">
        <text>UDP-N-acetyl-alpha-D-muramoyl-L-alanine + D-glutamate + ATP = UDP-N-acetyl-alpha-D-muramoyl-L-alanyl-D-glutamate + ADP + phosphate + H(+)</text>
        <dbReference type="Rhea" id="RHEA:16429"/>
        <dbReference type="ChEBI" id="CHEBI:15378"/>
        <dbReference type="ChEBI" id="CHEBI:29986"/>
        <dbReference type="ChEBI" id="CHEBI:30616"/>
        <dbReference type="ChEBI" id="CHEBI:43474"/>
        <dbReference type="ChEBI" id="CHEBI:83898"/>
        <dbReference type="ChEBI" id="CHEBI:83900"/>
        <dbReference type="ChEBI" id="CHEBI:456216"/>
        <dbReference type="EC" id="6.3.2.9"/>
    </reaction>
</comment>
<dbReference type="RefSeq" id="WP_309941843.1">
    <property type="nucleotide sequence ID" value="NZ_AP025305.1"/>
</dbReference>
<dbReference type="PANTHER" id="PTHR43692">
    <property type="entry name" value="UDP-N-ACETYLMURAMOYLALANINE--D-GLUTAMATE LIGASE"/>
    <property type="match status" value="1"/>
</dbReference>
<dbReference type="SUPFAM" id="SSF53244">
    <property type="entry name" value="MurD-like peptide ligases, peptide-binding domain"/>
    <property type="match status" value="1"/>
</dbReference>
<evidence type="ECO:0000313" key="13">
    <source>
        <dbReference type="EMBL" id="MDR6241238.1"/>
    </source>
</evidence>
<keyword evidence="6 9" id="KW-0547">Nucleotide-binding</keyword>
<dbReference type="GO" id="GO:0008764">
    <property type="term" value="F:UDP-N-acetylmuramoylalanine-D-glutamate ligase activity"/>
    <property type="evidence" value="ECO:0007669"/>
    <property type="project" value="UniProtKB-UniRule"/>
</dbReference>
<dbReference type="EC" id="6.3.2.9" evidence="9 10"/>
<accession>A0AAE3XSE2</accession>
<dbReference type="NCBIfam" id="TIGR01087">
    <property type="entry name" value="murD"/>
    <property type="match status" value="1"/>
</dbReference>
<evidence type="ECO:0000256" key="5">
    <source>
        <dbReference type="ARBA" id="ARBA00022618"/>
    </source>
</evidence>
<comment type="pathway">
    <text evidence="2 9 10">Cell wall biogenesis; peptidoglycan biosynthesis.</text>
</comment>
<dbReference type="InterPro" id="IPR036565">
    <property type="entry name" value="Mur-like_cat_sf"/>
</dbReference>
<dbReference type="InterPro" id="IPR004101">
    <property type="entry name" value="Mur_ligase_C"/>
</dbReference>